<evidence type="ECO:0000313" key="1">
    <source>
        <dbReference type="EMBL" id="JAD63493.1"/>
    </source>
</evidence>
<sequence>MPVFFFDLFIFFLSWIHSLSLMQDCYF</sequence>
<name>A0A0A9BMU5_ARUDO</name>
<organism evidence="1">
    <name type="scientific">Arundo donax</name>
    <name type="common">Giant reed</name>
    <name type="synonym">Donax arundinaceus</name>
    <dbReference type="NCBI Taxonomy" id="35708"/>
    <lineage>
        <taxon>Eukaryota</taxon>
        <taxon>Viridiplantae</taxon>
        <taxon>Streptophyta</taxon>
        <taxon>Embryophyta</taxon>
        <taxon>Tracheophyta</taxon>
        <taxon>Spermatophyta</taxon>
        <taxon>Magnoliopsida</taxon>
        <taxon>Liliopsida</taxon>
        <taxon>Poales</taxon>
        <taxon>Poaceae</taxon>
        <taxon>PACMAD clade</taxon>
        <taxon>Arundinoideae</taxon>
        <taxon>Arundineae</taxon>
        <taxon>Arundo</taxon>
    </lineage>
</organism>
<accession>A0A0A9BMU5</accession>
<proteinExistence type="predicted"/>
<reference evidence="1" key="2">
    <citation type="journal article" date="2015" name="Data Brief">
        <title>Shoot transcriptome of the giant reed, Arundo donax.</title>
        <authorList>
            <person name="Barrero R.A."/>
            <person name="Guerrero F.D."/>
            <person name="Moolhuijzen P."/>
            <person name="Goolsby J.A."/>
            <person name="Tidwell J."/>
            <person name="Bellgard S.E."/>
            <person name="Bellgard M.I."/>
        </authorList>
    </citation>
    <scope>NUCLEOTIDE SEQUENCE</scope>
    <source>
        <tissue evidence="1">Shoot tissue taken approximately 20 cm above the soil surface</tissue>
    </source>
</reference>
<dbReference type="AlphaFoldDB" id="A0A0A9BMU5"/>
<protein>
    <submittedName>
        <fullName evidence="1">Uncharacterized protein</fullName>
    </submittedName>
</protein>
<reference evidence="1" key="1">
    <citation type="submission" date="2014-09" db="EMBL/GenBank/DDBJ databases">
        <authorList>
            <person name="Magalhaes I.L.F."/>
            <person name="Oliveira U."/>
            <person name="Santos F.R."/>
            <person name="Vidigal T.H.D.A."/>
            <person name="Brescovit A.D."/>
            <person name="Santos A.J."/>
        </authorList>
    </citation>
    <scope>NUCLEOTIDE SEQUENCE</scope>
    <source>
        <tissue evidence="1">Shoot tissue taken approximately 20 cm above the soil surface</tissue>
    </source>
</reference>
<dbReference type="EMBL" id="GBRH01234402">
    <property type="protein sequence ID" value="JAD63493.1"/>
    <property type="molecule type" value="Transcribed_RNA"/>
</dbReference>